<gene>
    <name evidence="4" type="ORF">LTRI10_LOCUS8224</name>
</gene>
<dbReference type="InterPro" id="IPR010285">
    <property type="entry name" value="DNA_helicase_pif1-like_DEAD"/>
</dbReference>
<keyword evidence="1" id="KW-0547">Nucleotide-binding</keyword>
<keyword evidence="1" id="KW-0227">DNA damage</keyword>
<dbReference type="Pfam" id="PF05970">
    <property type="entry name" value="PIF1"/>
    <property type="match status" value="1"/>
</dbReference>
<feature type="domain" description="DNA helicase Pif1-like DEAD-box helicase" evidence="2">
    <location>
        <begin position="171"/>
        <end position="393"/>
    </location>
</feature>
<evidence type="ECO:0000256" key="1">
    <source>
        <dbReference type="RuleBase" id="RU363044"/>
    </source>
</evidence>
<evidence type="ECO:0000313" key="5">
    <source>
        <dbReference type="Proteomes" id="UP001497516"/>
    </source>
</evidence>
<comment type="cofactor">
    <cofactor evidence="1">
        <name>Mg(2+)</name>
        <dbReference type="ChEBI" id="CHEBI:18420"/>
    </cofactor>
</comment>
<feature type="domain" description="DNA helicase Pif1-like 2B" evidence="3">
    <location>
        <begin position="494"/>
        <end position="540"/>
    </location>
</feature>
<dbReference type="AlphaFoldDB" id="A0AAV2CY83"/>
<keyword evidence="5" id="KW-1185">Reference proteome</keyword>
<dbReference type="GO" id="GO:0043139">
    <property type="term" value="F:5'-3' DNA helicase activity"/>
    <property type="evidence" value="ECO:0007669"/>
    <property type="project" value="UniProtKB-EC"/>
</dbReference>
<comment type="catalytic activity">
    <reaction evidence="1">
        <text>ATP + H2O = ADP + phosphate + H(+)</text>
        <dbReference type="Rhea" id="RHEA:13065"/>
        <dbReference type="ChEBI" id="CHEBI:15377"/>
        <dbReference type="ChEBI" id="CHEBI:15378"/>
        <dbReference type="ChEBI" id="CHEBI:30616"/>
        <dbReference type="ChEBI" id="CHEBI:43474"/>
        <dbReference type="ChEBI" id="CHEBI:456216"/>
        <dbReference type="EC" id="5.6.2.3"/>
    </reaction>
</comment>
<name>A0AAV2CY83_9ROSI</name>
<keyword evidence="1" id="KW-0233">DNA recombination</keyword>
<keyword evidence="1" id="KW-0378">Hydrolase</keyword>
<sequence length="660" mass="74399">MLLTKVRGGISYAHLRTVDGELCSDFEKACGKLGLLSDSSEWIRVLNDISSSSMPRVIRSTFVSMLIFCEIPSPITLFNSSWKSMSEDYAYSSVKDLRDRTMRPSDERLHNWVLHQLQAMLSSHSMTLEDFNLPLPFDGPCDNGEKPLINEHLAFDTDQQHALATSMLESLNFEQTTVYSAVINSVHNKMGRAFFLYGHGGTRKTYLYNVITAKLRSWGKIVVLVASSGIVATLLPKATTTHSRFKIPLTLDATSTCPIKHGTHLADLLKEASLIIWDEAPMTHRRAFEAIDRSLCDILNVPLHGDRYKPFGGKTVLFYGDFRQTLPVITEDGREQTVDSSLTRSKLWSYFKVMQLSTNMRITTVQHADQHLIHGYTFPEWVLALGDGRLKATSFREDAPMDWIQIPQLFLIDPGNDPVESIADDKYDSFPHNHRHPSYLTTRAIVTPTNATVSTINNYMLQRVPGSLTTYYSSDSLLLSTETADSFDESYPTEFLNTLTFNGVSDHELTVKVNTPVMLLRNLNPGLGLCNGTRIMITSLGDNYIKGNIMGGSYDTDEVIIPRIVLNVENSKWPFILKRRQFPVRLCYAMTINKSQGQMLEKVGIYLPEPVFSHSQLYVGVSRVKSARGLRILIENPAEIPHDFTRNIVFTEAFANIMDI</sequence>
<proteinExistence type="inferred from homology"/>
<keyword evidence="1" id="KW-0234">DNA repair</keyword>
<dbReference type="PANTHER" id="PTHR10492">
    <property type="match status" value="1"/>
</dbReference>
<dbReference type="FunFam" id="3.40.50.300:FF:002884">
    <property type="entry name" value="ATP-dependent DNA helicase"/>
    <property type="match status" value="1"/>
</dbReference>
<dbReference type="GO" id="GO:0006310">
    <property type="term" value="P:DNA recombination"/>
    <property type="evidence" value="ECO:0007669"/>
    <property type="project" value="UniProtKB-KW"/>
</dbReference>
<keyword evidence="1" id="KW-0067">ATP-binding</keyword>
<reference evidence="4 5" key="1">
    <citation type="submission" date="2024-04" db="EMBL/GenBank/DDBJ databases">
        <authorList>
            <person name="Fracassetti M."/>
        </authorList>
    </citation>
    <scope>NUCLEOTIDE SEQUENCE [LARGE SCALE GENOMIC DNA]</scope>
</reference>
<protein>
    <recommendedName>
        <fullName evidence="1">ATP-dependent DNA helicase</fullName>
        <ecNumber evidence="1">5.6.2.3</ecNumber>
    </recommendedName>
</protein>
<accession>A0AAV2CY83</accession>
<evidence type="ECO:0000259" key="2">
    <source>
        <dbReference type="Pfam" id="PF05970"/>
    </source>
</evidence>
<dbReference type="InterPro" id="IPR049163">
    <property type="entry name" value="Pif1-like_2B_dom"/>
</dbReference>
<dbReference type="Gene3D" id="3.40.50.300">
    <property type="entry name" value="P-loop containing nucleotide triphosphate hydrolases"/>
    <property type="match status" value="2"/>
</dbReference>
<dbReference type="InterPro" id="IPR027417">
    <property type="entry name" value="P-loop_NTPase"/>
</dbReference>
<dbReference type="PANTHER" id="PTHR10492:SF90">
    <property type="entry name" value="ATP-DEPENDENT DNA HELICASE"/>
    <property type="match status" value="1"/>
</dbReference>
<dbReference type="GO" id="GO:0016787">
    <property type="term" value="F:hydrolase activity"/>
    <property type="evidence" value="ECO:0007669"/>
    <property type="project" value="UniProtKB-KW"/>
</dbReference>
<dbReference type="GO" id="GO:0005524">
    <property type="term" value="F:ATP binding"/>
    <property type="evidence" value="ECO:0007669"/>
    <property type="project" value="UniProtKB-KW"/>
</dbReference>
<comment type="similarity">
    <text evidence="1">Belongs to the helicase family.</text>
</comment>
<dbReference type="EMBL" id="OZ034814">
    <property type="protein sequence ID" value="CAL1360815.1"/>
    <property type="molecule type" value="Genomic_DNA"/>
</dbReference>
<dbReference type="CDD" id="cd18809">
    <property type="entry name" value="SF1_C_RecD"/>
    <property type="match status" value="1"/>
</dbReference>
<evidence type="ECO:0000313" key="4">
    <source>
        <dbReference type="EMBL" id="CAL1360815.1"/>
    </source>
</evidence>
<dbReference type="Pfam" id="PF21530">
    <property type="entry name" value="Pif1_2B_dom"/>
    <property type="match status" value="1"/>
</dbReference>
<dbReference type="Proteomes" id="UP001497516">
    <property type="component" value="Chromosome 10"/>
</dbReference>
<evidence type="ECO:0000259" key="3">
    <source>
        <dbReference type="Pfam" id="PF21530"/>
    </source>
</evidence>
<organism evidence="4 5">
    <name type="scientific">Linum trigynum</name>
    <dbReference type="NCBI Taxonomy" id="586398"/>
    <lineage>
        <taxon>Eukaryota</taxon>
        <taxon>Viridiplantae</taxon>
        <taxon>Streptophyta</taxon>
        <taxon>Embryophyta</taxon>
        <taxon>Tracheophyta</taxon>
        <taxon>Spermatophyta</taxon>
        <taxon>Magnoliopsida</taxon>
        <taxon>eudicotyledons</taxon>
        <taxon>Gunneridae</taxon>
        <taxon>Pentapetalae</taxon>
        <taxon>rosids</taxon>
        <taxon>fabids</taxon>
        <taxon>Malpighiales</taxon>
        <taxon>Linaceae</taxon>
        <taxon>Linum</taxon>
    </lineage>
</organism>
<dbReference type="EC" id="5.6.2.3" evidence="1"/>
<dbReference type="GO" id="GO:0006281">
    <property type="term" value="P:DNA repair"/>
    <property type="evidence" value="ECO:0007669"/>
    <property type="project" value="UniProtKB-KW"/>
</dbReference>
<dbReference type="SUPFAM" id="SSF52540">
    <property type="entry name" value="P-loop containing nucleoside triphosphate hydrolases"/>
    <property type="match status" value="2"/>
</dbReference>
<dbReference type="GO" id="GO:0000723">
    <property type="term" value="P:telomere maintenance"/>
    <property type="evidence" value="ECO:0007669"/>
    <property type="project" value="InterPro"/>
</dbReference>
<keyword evidence="1" id="KW-0347">Helicase</keyword>